<accession>A0AAD9UYN3</accession>
<organism evidence="2 3">
    <name type="scientific">Acropora cervicornis</name>
    <name type="common">Staghorn coral</name>
    <dbReference type="NCBI Taxonomy" id="6130"/>
    <lineage>
        <taxon>Eukaryota</taxon>
        <taxon>Metazoa</taxon>
        <taxon>Cnidaria</taxon>
        <taxon>Anthozoa</taxon>
        <taxon>Hexacorallia</taxon>
        <taxon>Scleractinia</taxon>
        <taxon>Astrocoeniina</taxon>
        <taxon>Acroporidae</taxon>
        <taxon>Acropora</taxon>
    </lineage>
</organism>
<keyword evidence="1" id="KW-0732">Signal</keyword>
<sequence length="137" mass="14967">MFNIPSCMWLTVSVFCAPLGTPSSVADSNSTFPDGPSFLVGEIDFVMGSKSFHGSKIVFSCVAAPFWPLALANADNLSGPRPVGVLGITGCFSTLCVPCRNKDKNKVDDSESWLRQEEPEKNLRSLETPLLDRRQLR</sequence>
<evidence type="ECO:0000256" key="1">
    <source>
        <dbReference type="SAM" id="SignalP"/>
    </source>
</evidence>
<dbReference type="AlphaFoldDB" id="A0AAD9UYN3"/>
<comment type="caution">
    <text evidence="2">The sequence shown here is derived from an EMBL/GenBank/DDBJ whole genome shotgun (WGS) entry which is preliminary data.</text>
</comment>
<reference evidence="2" key="1">
    <citation type="journal article" date="2023" name="G3 (Bethesda)">
        <title>Whole genome assembly and annotation of the endangered Caribbean coral Acropora cervicornis.</title>
        <authorList>
            <person name="Selwyn J.D."/>
            <person name="Vollmer S.V."/>
        </authorList>
    </citation>
    <scope>NUCLEOTIDE SEQUENCE</scope>
    <source>
        <strain evidence="2">K2</strain>
    </source>
</reference>
<feature type="signal peptide" evidence="1">
    <location>
        <begin position="1"/>
        <end position="22"/>
    </location>
</feature>
<protein>
    <recommendedName>
        <fullName evidence="4">Secreted protein</fullName>
    </recommendedName>
</protein>
<evidence type="ECO:0008006" key="4">
    <source>
        <dbReference type="Google" id="ProtNLM"/>
    </source>
</evidence>
<dbReference type="Proteomes" id="UP001249851">
    <property type="component" value="Unassembled WGS sequence"/>
</dbReference>
<reference evidence="2" key="2">
    <citation type="journal article" date="2023" name="Science">
        <title>Genomic signatures of disease resistance in endangered staghorn corals.</title>
        <authorList>
            <person name="Vollmer S.V."/>
            <person name="Selwyn J.D."/>
            <person name="Despard B.A."/>
            <person name="Roesel C.L."/>
        </authorList>
    </citation>
    <scope>NUCLEOTIDE SEQUENCE</scope>
    <source>
        <strain evidence="2">K2</strain>
    </source>
</reference>
<gene>
    <name evidence="2" type="ORF">P5673_023498</name>
</gene>
<evidence type="ECO:0000313" key="2">
    <source>
        <dbReference type="EMBL" id="KAK2554854.1"/>
    </source>
</evidence>
<proteinExistence type="predicted"/>
<evidence type="ECO:0000313" key="3">
    <source>
        <dbReference type="Proteomes" id="UP001249851"/>
    </source>
</evidence>
<feature type="chain" id="PRO_5041969301" description="Secreted protein" evidence="1">
    <location>
        <begin position="23"/>
        <end position="137"/>
    </location>
</feature>
<name>A0AAD9UYN3_ACRCE</name>
<dbReference type="EMBL" id="JARQWQ010000066">
    <property type="protein sequence ID" value="KAK2554854.1"/>
    <property type="molecule type" value="Genomic_DNA"/>
</dbReference>
<keyword evidence="3" id="KW-1185">Reference proteome</keyword>